<feature type="compositionally biased region" description="Polar residues" evidence="2">
    <location>
        <begin position="287"/>
        <end position="297"/>
    </location>
</feature>
<comment type="caution">
    <text evidence="3">The sequence shown here is derived from an EMBL/GenBank/DDBJ whole genome shotgun (WGS) entry which is preliminary data.</text>
</comment>
<feature type="compositionally biased region" description="Basic and acidic residues" evidence="2">
    <location>
        <begin position="312"/>
        <end position="324"/>
    </location>
</feature>
<feature type="region of interest" description="Disordered" evidence="2">
    <location>
        <begin position="926"/>
        <end position="998"/>
    </location>
</feature>
<name>A0A0N0DRU4_LEPPY</name>
<sequence>MFSFLKGMKRARGRSPSKPPPAASVSPHINREGSGHHNHSSSNRHASSSSSSNRSTNNSRSTSRPLTPAGQDIGAQRTSTKEALRRSSSSSQQRRPAKEVPPSAAATHRDGGKDHDHDGQRSNSERHPGGKRLSKAKGTEATDAEANGMEREAPLETVAEPRPQRRAAQGRTRASTRSVEKALARYPPAGTPAAAAAAAAEEERQERHASTIPRQTQTSASVGPSWNSDAVAADAVPSPPLRPPPPSPRRTSAGLHAGAEKNAGRNNQRHPPHQTPPATVGVAPIAPTSQRPLQLSNDAVFMQYLRQARSSSGDHRRSPAHGDRTSAAGVARPKDDVEKKKKRNKSTDVAPAQRGPSPHVGRTSSSHLRTLPPKAGAVTFSGSSSSDDSGGNDYRDKVRTKRGSPPREMSSPPLVDARKAFKISPVRARREGQQQQQALPSSTERRASPSHTEAEGLTEGREMKSHNEAPQHAEEARRKASREESSRSTRREESGDDTKDGAPHARTSTSRRDAPSLRRQRAKQLSGNPSDHSNDDDDDSNLLTQTPPATAEEAAINVDASHPLDAERSAWVFTDMSTNITSHRLHHHRHEHLPHHKSLPGPPSLGTRRLHAAWASYLHQHGQPRLYRHHDDGDSGGSGVITDGPAPSPGGRPTEGSSPRTASAALHRDAQEEQAALVEWPGVRGGNNDDINDSSGRHPNASATTALRDRLRECAKEVLLLRASLLMTYTLLAAGGEERTMRSLTTSVAARQWAREVDRAAGWTAATEQREKRQEQQQQRDAEGKGGGDGVNSPPSPSVVAVAAAQRRRRRPSSNNGRDAPALSFTRTTTPWPALEARLAASVHAAAQNLADVSASLPHGSPQRQGTQGMKEGSGHGAALGLSPPPPRLLLRETPSHDLKGLPSLWYPSHLSDAVGPVSGVLSVWFSGDDDEDKGGDASEDEEEAKLDGNAGHVSDTNTQVTDAAHLPPQRNRSSRLSVFSRGGSAGGSRSSSKKNASSSAVLSGGWRRCFVVADDHGVRVYPTERDYADYASERLLMAVSYTSLAYLISDFAAAAAAPVVVEGGRGADGDQHETATSPSSLSAVHVCTIAAVGAHLCSHDDEDAAFIHFGFVHRQTTAAEQRVAAAASTCGVSLHHLLRSRSGPHLRFAPWRVHRSSKRNGSNGTDSRKGIFYASSSSSSQSTRRLHPPLVFRTQSLLAHAEWVHYFAYKFNRHLYRLMFPTTCAAMAEVGLQNKETQTDIFAEDRLRLLHDSEGVASFSLHAEPEQQQQHRHRHSRNHHRSQRDDSAIREDDYEAPYERSGANNARHFNTKKPSRRSSAKRRRRRGQRDGSSRENDSGGDDTKGETSSSLSSPSRLSAPPSPPKGSVPFNRALQHAGVSSSPSSPLLPPALDSSTSAGDKHEKSQGNASLVQAVTELRRTLEHRDQQLRDYEDEQAALVKVLRQRERQVQALQHDQQQLRAELQESVDRQHQQRQNAIVESQREEVERLRAVADAAAVMNAPPHKSPATDRHRNDKTAQTVSGVEAAHAQESALLRDQLNDLQRRYAADHAAWRAAQQALEARCRTTEMQVRNLREGASHQLRALAHQAVRDLDDFHEEVAQGTERCVTAMLRHNSTPRRLQAPPNLHDDDGGSSTINTPRRSSPARAAPMPVTAASTGVTAVTAAARAIASLLLTFQSGNGCLVDGELTVDPSEARLLFSGPTANQRGRRWELRHHDTDALLRIQLELLSRKAGDPRTSPRSLTPAILNGPPSWRSRSHSRTGTPIAGRSPHSRPAAPPRPPPPPPALSASERASNVSADDSRASADHRAARRSVSAEGAAQTPLSAVLRAVNVSPRATRASRLRRAATERQIQEREALEDA</sequence>
<feature type="compositionally biased region" description="Basic and acidic residues" evidence="2">
    <location>
        <begin position="1329"/>
        <end position="1346"/>
    </location>
</feature>
<feature type="region of interest" description="Disordered" evidence="2">
    <location>
        <begin position="855"/>
        <end position="887"/>
    </location>
</feature>
<dbReference type="RefSeq" id="XP_015653607.1">
    <property type="nucleotide sequence ID" value="XM_015807949.1"/>
</dbReference>
<feature type="region of interest" description="Disordered" evidence="2">
    <location>
        <begin position="1619"/>
        <end position="1652"/>
    </location>
</feature>
<feature type="compositionally biased region" description="Basic residues" evidence="2">
    <location>
        <begin position="1310"/>
        <end position="1328"/>
    </location>
</feature>
<feature type="compositionally biased region" description="Low complexity" evidence="2">
    <location>
        <begin position="1349"/>
        <end position="1360"/>
    </location>
</feature>
<feature type="compositionally biased region" description="Low complexity" evidence="2">
    <location>
        <begin position="1381"/>
        <end position="1398"/>
    </location>
</feature>
<feature type="compositionally biased region" description="Basic residues" evidence="2">
    <location>
        <begin position="1271"/>
        <end position="1283"/>
    </location>
</feature>
<feature type="compositionally biased region" description="Low complexity" evidence="2">
    <location>
        <begin position="1791"/>
        <end position="1802"/>
    </location>
</feature>
<feature type="region of interest" description="Disordered" evidence="2">
    <location>
        <begin position="1503"/>
        <end position="1528"/>
    </location>
</feature>
<feature type="region of interest" description="Disordered" evidence="2">
    <location>
        <begin position="584"/>
        <end position="607"/>
    </location>
</feature>
<feature type="compositionally biased region" description="Pro residues" evidence="2">
    <location>
        <begin position="237"/>
        <end position="248"/>
    </location>
</feature>
<feature type="compositionally biased region" description="Basic and acidic residues" evidence="2">
    <location>
        <begin position="443"/>
        <end position="503"/>
    </location>
</feature>
<feature type="compositionally biased region" description="Polar residues" evidence="2">
    <location>
        <begin position="1635"/>
        <end position="1644"/>
    </location>
</feature>
<feature type="region of interest" description="Disordered" evidence="2">
    <location>
        <begin position="1735"/>
        <end position="1865"/>
    </location>
</feature>
<feature type="compositionally biased region" description="Basic and acidic residues" evidence="2">
    <location>
        <begin position="1803"/>
        <end position="1812"/>
    </location>
</feature>
<feature type="region of interest" description="Disordered" evidence="2">
    <location>
        <begin position="761"/>
        <end position="827"/>
    </location>
</feature>
<keyword evidence="4" id="KW-1185">Reference proteome</keyword>
<feature type="compositionally biased region" description="Polar residues" evidence="2">
    <location>
        <begin position="212"/>
        <end position="227"/>
    </location>
</feature>
<feature type="coiled-coil region" evidence="1">
    <location>
        <begin position="1416"/>
        <end position="1491"/>
    </location>
</feature>
<feature type="region of interest" description="Disordered" evidence="2">
    <location>
        <begin position="1264"/>
        <end position="1409"/>
    </location>
</feature>
<feature type="compositionally biased region" description="Low complexity" evidence="2">
    <location>
        <begin position="988"/>
        <end position="998"/>
    </location>
</feature>
<reference evidence="3 4" key="1">
    <citation type="submission" date="2015-07" db="EMBL/GenBank/DDBJ databases">
        <title>High-quality genome of monoxenous trypanosomatid Leptomonas pyrrhocoris.</title>
        <authorList>
            <person name="Flegontov P."/>
            <person name="Butenko A."/>
            <person name="Firsov S."/>
            <person name="Vlcek C."/>
            <person name="Logacheva M.D."/>
            <person name="Field M."/>
            <person name="Filatov D."/>
            <person name="Flegontova O."/>
            <person name="Gerasimov E."/>
            <person name="Jackson A.P."/>
            <person name="Kelly S."/>
            <person name="Opperdoes F."/>
            <person name="O'Reilly A."/>
            <person name="Votypka J."/>
            <person name="Yurchenko V."/>
            <person name="Lukes J."/>
        </authorList>
    </citation>
    <scope>NUCLEOTIDE SEQUENCE [LARGE SCALE GENOMIC DNA]</scope>
    <source>
        <strain evidence="3">H10</strain>
    </source>
</reference>
<protein>
    <submittedName>
        <fullName evidence="3">Uncharacterized protein</fullName>
    </submittedName>
</protein>
<dbReference type="VEuPathDB" id="TriTrypDB:LpyrH10_26_1250"/>
<feature type="region of interest" description="Disordered" evidence="2">
    <location>
        <begin position="625"/>
        <end position="702"/>
    </location>
</feature>
<evidence type="ECO:0000313" key="4">
    <source>
        <dbReference type="Proteomes" id="UP000037923"/>
    </source>
</evidence>
<evidence type="ECO:0000256" key="2">
    <source>
        <dbReference type="SAM" id="MobiDB-lite"/>
    </source>
</evidence>
<feature type="compositionally biased region" description="Basic and acidic residues" evidence="2">
    <location>
        <begin position="1509"/>
        <end position="1518"/>
    </location>
</feature>
<feature type="compositionally biased region" description="Low complexity" evidence="2">
    <location>
        <begin position="40"/>
        <end position="64"/>
    </location>
</feature>
<feature type="compositionally biased region" description="Basic residues" evidence="2">
    <location>
        <begin position="584"/>
        <end position="598"/>
    </location>
</feature>
<accession>A0A0N0DRU4</accession>
<feature type="compositionally biased region" description="Basic and acidic residues" evidence="2">
    <location>
        <begin position="768"/>
        <end position="786"/>
    </location>
</feature>
<feature type="compositionally biased region" description="Acidic residues" evidence="2">
    <location>
        <begin position="928"/>
        <end position="945"/>
    </location>
</feature>
<dbReference type="OMA" id="HARERDQ"/>
<keyword evidence="1" id="KW-0175">Coiled coil</keyword>
<dbReference type="GeneID" id="26909113"/>
<feature type="compositionally biased region" description="Pro residues" evidence="2">
    <location>
        <begin position="1779"/>
        <end position="1790"/>
    </location>
</feature>
<dbReference type="Proteomes" id="UP000037923">
    <property type="component" value="Unassembled WGS sequence"/>
</dbReference>
<dbReference type="OrthoDB" id="267708at2759"/>
<feature type="region of interest" description="Disordered" evidence="2">
    <location>
        <begin position="1155"/>
        <end position="1186"/>
    </location>
</feature>
<organism evidence="3 4">
    <name type="scientific">Leptomonas pyrrhocoris</name>
    <name type="common">Firebug parasite</name>
    <dbReference type="NCBI Taxonomy" id="157538"/>
    <lineage>
        <taxon>Eukaryota</taxon>
        <taxon>Discoba</taxon>
        <taxon>Euglenozoa</taxon>
        <taxon>Kinetoplastea</taxon>
        <taxon>Metakinetoplastina</taxon>
        <taxon>Trypanosomatida</taxon>
        <taxon>Trypanosomatidae</taxon>
        <taxon>Leishmaniinae</taxon>
        <taxon>Leptomonas</taxon>
    </lineage>
</organism>
<gene>
    <name evidence="3" type="ORF">ABB37_08830</name>
</gene>
<evidence type="ECO:0000256" key="1">
    <source>
        <dbReference type="SAM" id="Coils"/>
    </source>
</evidence>
<feature type="region of interest" description="Disordered" evidence="2">
    <location>
        <begin position="1"/>
        <end position="545"/>
    </location>
</feature>
<dbReference type="EMBL" id="LGTL01000026">
    <property type="protein sequence ID" value="KPA75168.1"/>
    <property type="molecule type" value="Genomic_DNA"/>
</dbReference>
<proteinExistence type="predicted"/>
<feature type="compositionally biased region" description="Basic and acidic residues" evidence="2">
    <location>
        <begin position="107"/>
        <end position="128"/>
    </location>
</feature>
<feature type="compositionally biased region" description="Basic and acidic residues" evidence="2">
    <location>
        <begin position="1850"/>
        <end position="1865"/>
    </location>
</feature>
<evidence type="ECO:0000313" key="3">
    <source>
        <dbReference type="EMBL" id="KPA75168.1"/>
    </source>
</evidence>
<feature type="compositionally biased region" description="Low complexity" evidence="2">
    <location>
        <begin position="381"/>
        <end position="391"/>
    </location>
</feature>